<feature type="region of interest" description="Disordered" evidence="1">
    <location>
        <begin position="368"/>
        <end position="390"/>
    </location>
</feature>
<name>A0A1W6L9G0_9BURK</name>
<dbReference type="OrthoDB" id="7031359at2"/>
<keyword evidence="2" id="KW-0812">Transmembrane</keyword>
<evidence type="ECO:0000256" key="2">
    <source>
        <dbReference type="SAM" id="Phobius"/>
    </source>
</evidence>
<sequence length="390" mass="43493">MIFRRFIQWCWIFVFRPQRAEFYRDLADMFRRNESMMGFFEGEIANAVRTRQRARAAALRMMLARFQGGHQAGRVGHLFEGVMPASDMMMIVGVDHADDKARALLSLADAVEAQGTMRTTVLSYAFFPLVMLPLSYVLIQILADVILSIDRSAPDCVKDELWSGSNGWARQMAILMDQFGLPMVTLLVGFLAAAFVSLPRWRGRARLWVEGWPVYGLYRDFQSGLLFSALAMLLSNGSTLKGALEDIAQGSSSWMRWHLTRVLRSLDDNPTNTIEAFSRGVLSPYMLARAATLQRTSATFAEVLIELGTRESERVLKGVRRAAVIANVAIVGVLLSVCTFMGLSTLTVPGRFSALMEPSTLMSLKQAHEAKNASRRSSSISTTRLDESKP</sequence>
<dbReference type="EMBL" id="CP015118">
    <property type="protein sequence ID" value="ARN20925.1"/>
    <property type="molecule type" value="Genomic_DNA"/>
</dbReference>
<evidence type="ECO:0000313" key="3">
    <source>
        <dbReference type="EMBL" id="ARN20925.1"/>
    </source>
</evidence>
<dbReference type="AlphaFoldDB" id="A0A1W6L9G0"/>
<protein>
    <submittedName>
        <fullName evidence="3">Uncharacterized protein</fullName>
    </submittedName>
</protein>
<dbReference type="KEGG" id="rgu:A4W93_14025"/>
<keyword evidence="4" id="KW-1185">Reference proteome</keyword>
<reference evidence="3 4" key="1">
    <citation type="submission" date="2016-04" db="EMBL/GenBank/DDBJ databases">
        <title>Complete genome sequence of natural rubber-degrading, novel Gram-negative bacterium, Rhizobacter gummiphilus strain NS21.</title>
        <authorList>
            <person name="Tabata M."/>
            <person name="Kasai D."/>
            <person name="Fukuda M."/>
        </authorList>
    </citation>
    <scope>NUCLEOTIDE SEQUENCE [LARGE SCALE GENOMIC DNA]</scope>
    <source>
        <strain evidence="3 4">NS21</strain>
    </source>
</reference>
<dbReference type="Proteomes" id="UP000193427">
    <property type="component" value="Chromosome"/>
</dbReference>
<accession>A0A1W6L9G0</accession>
<dbReference type="RefSeq" id="WP_085751202.1">
    <property type="nucleotide sequence ID" value="NZ_BSPR01000007.1"/>
</dbReference>
<dbReference type="STRING" id="946333.A4W93_14025"/>
<proteinExistence type="predicted"/>
<feature type="transmembrane region" description="Helical" evidence="2">
    <location>
        <begin position="121"/>
        <end position="143"/>
    </location>
</feature>
<feature type="transmembrane region" description="Helical" evidence="2">
    <location>
        <begin position="179"/>
        <end position="198"/>
    </location>
</feature>
<keyword evidence="2" id="KW-0472">Membrane</keyword>
<evidence type="ECO:0000313" key="4">
    <source>
        <dbReference type="Proteomes" id="UP000193427"/>
    </source>
</evidence>
<keyword evidence="2" id="KW-1133">Transmembrane helix</keyword>
<organism evidence="3 4">
    <name type="scientific">Piscinibacter gummiphilus</name>
    <dbReference type="NCBI Taxonomy" id="946333"/>
    <lineage>
        <taxon>Bacteria</taxon>
        <taxon>Pseudomonadati</taxon>
        <taxon>Pseudomonadota</taxon>
        <taxon>Betaproteobacteria</taxon>
        <taxon>Burkholderiales</taxon>
        <taxon>Sphaerotilaceae</taxon>
        <taxon>Piscinibacter</taxon>
    </lineage>
</organism>
<evidence type="ECO:0000256" key="1">
    <source>
        <dbReference type="SAM" id="MobiDB-lite"/>
    </source>
</evidence>
<feature type="transmembrane region" description="Helical" evidence="2">
    <location>
        <begin position="322"/>
        <end position="343"/>
    </location>
</feature>
<gene>
    <name evidence="3" type="ORF">A4W93_14025</name>
</gene>